<evidence type="ECO:0000313" key="11">
    <source>
        <dbReference type="EMBL" id="AMD91109.1"/>
    </source>
</evidence>
<dbReference type="Gene3D" id="3.40.50.300">
    <property type="entry name" value="P-loop containing nucleotide triphosphate hydrolases"/>
    <property type="match status" value="1"/>
</dbReference>
<feature type="domain" description="CobB/CobQ-like glutamine amidotransferase" evidence="10">
    <location>
        <begin position="315"/>
        <end position="507"/>
    </location>
</feature>
<evidence type="ECO:0000259" key="9">
    <source>
        <dbReference type="Pfam" id="PF01656"/>
    </source>
</evidence>
<reference evidence="12" key="1">
    <citation type="submission" date="2016-02" db="EMBL/GenBank/DDBJ databases">
        <authorList>
            <person name="Holder M.E."/>
            <person name="Ajami N.J."/>
            <person name="Petrosino J.F."/>
        </authorList>
    </citation>
    <scope>NUCLEOTIDE SEQUENCE [LARGE SCALE GENOMIC DNA]</scope>
    <source>
        <strain evidence="12">CCUG 45958</strain>
    </source>
</reference>
<protein>
    <submittedName>
        <fullName evidence="11">Glutamine amidotransferase</fullName>
    </submittedName>
</protein>
<evidence type="ECO:0000256" key="2">
    <source>
        <dbReference type="ARBA" id="ARBA00004953"/>
    </source>
</evidence>
<dbReference type="PANTHER" id="PTHR43873:SF1">
    <property type="entry name" value="COBYRINATE A,C-DIAMIDE SYNTHASE"/>
    <property type="match status" value="1"/>
</dbReference>
<dbReference type="InterPro" id="IPR004484">
    <property type="entry name" value="CbiA/CobB_synth"/>
</dbReference>
<keyword evidence="11" id="KW-0808">Transferase</keyword>
<keyword evidence="12" id="KW-1185">Reference proteome</keyword>
<comment type="pathway">
    <text evidence="2">Cofactor biosynthesis; adenosylcobalamin biosynthesis.</text>
</comment>
<evidence type="ECO:0000313" key="12">
    <source>
        <dbReference type="Proteomes" id="UP000069241"/>
    </source>
</evidence>
<dbReference type="PROSITE" id="PS51274">
    <property type="entry name" value="GATASE_COBBQ"/>
    <property type="match status" value="1"/>
</dbReference>
<dbReference type="GO" id="GO:0042242">
    <property type="term" value="F:cobyrinic acid a,c-diamide synthase activity"/>
    <property type="evidence" value="ECO:0007669"/>
    <property type="project" value="InterPro"/>
</dbReference>
<dbReference type="EMBL" id="CP014229">
    <property type="protein sequence ID" value="AMD91109.1"/>
    <property type="molecule type" value="Genomic_DNA"/>
</dbReference>
<comment type="cofactor">
    <cofactor evidence="1">
        <name>Mg(2+)</name>
        <dbReference type="ChEBI" id="CHEBI:18420"/>
    </cofactor>
</comment>
<dbReference type="PANTHER" id="PTHR43873">
    <property type="entry name" value="COBYRINATE A,C-DIAMIDE SYNTHASE"/>
    <property type="match status" value="1"/>
</dbReference>
<dbReference type="KEGG" id="dfi:AXF13_13790"/>
<dbReference type="SUPFAM" id="SSF52317">
    <property type="entry name" value="Class I glutamine amidotransferase-like"/>
    <property type="match status" value="1"/>
</dbReference>
<evidence type="ECO:0000256" key="5">
    <source>
        <dbReference type="ARBA" id="ARBA00022741"/>
    </source>
</evidence>
<dbReference type="AlphaFoldDB" id="A0A0X8JLT0"/>
<dbReference type="InterPro" id="IPR011698">
    <property type="entry name" value="GATase_3"/>
</dbReference>
<evidence type="ECO:0000256" key="8">
    <source>
        <dbReference type="ARBA" id="ARBA00022962"/>
    </source>
</evidence>
<dbReference type="Pfam" id="PF07685">
    <property type="entry name" value="GATase_3"/>
    <property type="match status" value="1"/>
</dbReference>
<dbReference type="Pfam" id="PF01656">
    <property type="entry name" value="CbiA"/>
    <property type="match status" value="1"/>
</dbReference>
<dbReference type="Gene3D" id="3.40.50.880">
    <property type="match status" value="1"/>
</dbReference>
<evidence type="ECO:0000256" key="3">
    <source>
        <dbReference type="ARBA" id="ARBA00022573"/>
    </source>
</evidence>
<evidence type="ECO:0000259" key="10">
    <source>
        <dbReference type="Pfam" id="PF07685"/>
    </source>
</evidence>
<keyword evidence="3" id="KW-0169">Cobalamin biosynthesis</keyword>
<dbReference type="CDD" id="cd03130">
    <property type="entry name" value="GATase1_CobB"/>
    <property type="match status" value="1"/>
</dbReference>
<keyword evidence="7" id="KW-0460">Magnesium</keyword>
<name>A0A0X8JLT0_9BACT</name>
<dbReference type="Proteomes" id="UP000069241">
    <property type="component" value="Chromosome"/>
</dbReference>
<dbReference type="InterPro" id="IPR002586">
    <property type="entry name" value="CobQ/CobB/MinD/ParA_Nub-bd_dom"/>
</dbReference>
<dbReference type="SUPFAM" id="SSF52540">
    <property type="entry name" value="P-loop containing nucleoside triphosphate hydrolases"/>
    <property type="match status" value="1"/>
</dbReference>
<organism evidence="11 12">
    <name type="scientific">Desulfovibrio fairfieldensis</name>
    <dbReference type="NCBI Taxonomy" id="44742"/>
    <lineage>
        <taxon>Bacteria</taxon>
        <taxon>Pseudomonadati</taxon>
        <taxon>Thermodesulfobacteriota</taxon>
        <taxon>Desulfovibrionia</taxon>
        <taxon>Desulfovibrionales</taxon>
        <taxon>Desulfovibrionaceae</taxon>
        <taxon>Desulfovibrio</taxon>
    </lineage>
</organism>
<dbReference type="GO" id="GO:0009236">
    <property type="term" value="P:cobalamin biosynthetic process"/>
    <property type="evidence" value="ECO:0007669"/>
    <property type="project" value="UniProtKB-KW"/>
</dbReference>
<evidence type="ECO:0000256" key="7">
    <source>
        <dbReference type="ARBA" id="ARBA00022842"/>
    </source>
</evidence>
<keyword evidence="6" id="KW-0067">ATP-binding</keyword>
<evidence type="ECO:0000256" key="6">
    <source>
        <dbReference type="ARBA" id="ARBA00022840"/>
    </source>
</evidence>
<dbReference type="RefSeq" id="WP_062254108.1">
    <property type="nucleotide sequence ID" value="NZ_CP014229.1"/>
</dbReference>
<keyword evidence="4" id="KW-0436">Ligase</keyword>
<dbReference type="InterPro" id="IPR027417">
    <property type="entry name" value="P-loop_NTPase"/>
</dbReference>
<dbReference type="GO" id="GO:0016740">
    <property type="term" value="F:transferase activity"/>
    <property type="evidence" value="ECO:0007669"/>
    <property type="project" value="UniProtKB-KW"/>
</dbReference>
<gene>
    <name evidence="11" type="ORF">AXF13_13790</name>
</gene>
<proteinExistence type="predicted"/>
<dbReference type="InterPro" id="IPR029062">
    <property type="entry name" value="Class_I_gatase-like"/>
</dbReference>
<evidence type="ECO:0000256" key="1">
    <source>
        <dbReference type="ARBA" id="ARBA00001946"/>
    </source>
</evidence>
<sequence>MIRSAPNRVPGLIVGGTGSNAGKTVTTLALLCALQARGLRVHAAKTGPDFIDTAFHAALTGAPAANLDVWMCRASRPNRAGEPLRRIPQGLARIFARMRAPGMDGRAPDILLVEGAMGLYDGGAGGSGCTAQLAALLGLPVLLVLNAHGLGQSVAALAEGFLRHRPAWSAGTGQPAFAGMICTHAGSEKHREILRQALAPLVADTDVPLLGLLPRDGAPRLESRHLGLVEARESLSGLDRGALAAWLETHCDLDELLCSLGAPLGNRPQTALQTTPSTVSAAGSTTAAAARFFPPRVRAGKNAGPAARQVRPLLGVARDAAFSFCYADLPALLQELGADLAFFSPLSDAAPPPGCCGLYFPGGYPELHAAQLAANTAMRAALRDMAAQGLPIYGECGGYIYLMRELRLEGQGHAMSGLLPLDCRMGDRLAALGYRAAQTLPGWPANVDIPAGIIRVRGHEFHYGRLTQTELPPGCAPLWQLSDSKGAPLGPEGCRRGCVAGSWLHLYPEGARNFWRAWLAALPASGILAGKP</sequence>
<accession>A0A0X8JLT0</accession>
<dbReference type="STRING" id="44742.AXF13_13790"/>
<dbReference type="NCBIfam" id="NF002204">
    <property type="entry name" value="PRK01077.1"/>
    <property type="match status" value="1"/>
</dbReference>
<dbReference type="GO" id="GO:0005524">
    <property type="term" value="F:ATP binding"/>
    <property type="evidence" value="ECO:0007669"/>
    <property type="project" value="UniProtKB-KW"/>
</dbReference>
<evidence type="ECO:0000256" key="4">
    <source>
        <dbReference type="ARBA" id="ARBA00022598"/>
    </source>
</evidence>
<feature type="domain" description="CobQ/CobB/MinD/ParA nucleotide binding" evidence="9">
    <location>
        <begin position="13"/>
        <end position="225"/>
    </location>
</feature>
<keyword evidence="5" id="KW-0547">Nucleotide-binding</keyword>
<keyword evidence="8 11" id="KW-0315">Glutamine amidotransferase</keyword>